<evidence type="ECO:0000256" key="2">
    <source>
        <dbReference type="ARBA" id="ARBA00022692"/>
    </source>
</evidence>
<feature type="domain" description="PKD" evidence="6">
    <location>
        <begin position="1493"/>
        <end position="1530"/>
    </location>
</feature>
<name>A0AAE3MED6_9BACT</name>
<dbReference type="Gene3D" id="2.60.40.10">
    <property type="entry name" value="Immunoglobulins"/>
    <property type="match status" value="11"/>
</dbReference>
<keyword evidence="4" id="KW-1133">Transmembrane helix</keyword>
<dbReference type="CDD" id="cd00146">
    <property type="entry name" value="PKD"/>
    <property type="match status" value="4"/>
</dbReference>
<dbReference type="GO" id="GO:0005261">
    <property type="term" value="F:monoatomic cation channel activity"/>
    <property type="evidence" value="ECO:0007669"/>
    <property type="project" value="TreeGrafter"/>
</dbReference>
<dbReference type="PROSITE" id="PS50093">
    <property type="entry name" value="PKD"/>
    <property type="match status" value="4"/>
</dbReference>
<dbReference type="InterPro" id="IPR035986">
    <property type="entry name" value="PKD_dom_sf"/>
</dbReference>
<reference evidence="7" key="1">
    <citation type="submission" date="2022-10" db="EMBL/GenBank/DDBJ databases">
        <authorList>
            <person name="Yu W.X."/>
        </authorList>
    </citation>
    <scope>NUCLEOTIDE SEQUENCE</scope>
    <source>
        <strain evidence="7">D04</strain>
    </source>
</reference>
<dbReference type="PANTHER" id="PTHR46730:SF4">
    <property type="entry name" value="POLYCYSTIC KIDNEY DISEASE PROTEIN 1-LIKE 1"/>
    <property type="match status" value="1"/>
</dbReference>
<accession>A0AAE3MED6</accession>
<evidence type="ECO:0000313" key="7">
    <source>
        <dbReference type="EMBL" id="MCW3806278.1"/>
    </source>
</evidence>
<protein>
    <submittedName>
        <fullName evidence="7">PKD domain-containing protein</fullName>
    </submittedName>
</protein>
<organism evidence="7 8">
    <name type="scientific">Plebeiibacterium marinum</name>
    <dbReference type="NCBI Taxonomy" id="2992111"/>
    <lineage>
        <taxon>Bacteria</taxon>
        <taxon>Pseudomonadati</taxon>
        <taxon>Bacteroidota</taxon>
        <taxon>Bacteroidia</taxon>
        <taxon>Marinilabiliales</taxon>
        <taxon>Marinilabiliaceae</taxon>
        <taxon>Plebeiibacterium</taxon>
    </lineage>
</organism>
<dbReference type="InterPro" id="IPR022409">
    <property type="entry name" value="PKD/Chitinase_dom"/>
</dbReference>
<dbReference type="Pfam" id="PF13585">
    <property type="entry name" value="CHU_C"/>
    <property type="match status" value="1"/>
</dbReference>
<feature type="domain" description="PKD" evidence="6">
    <location>
        <begin position="822"/>
        <end position="854"/>
    </location>
</feature>
<evidence type="ECO:0000256" key="5">
    <source>
        <dbReference type="ARBA" id="ARBA00023136"/>
    </source>
</evidence>
<keyword evidence="2" id="KW-0812">Transmembrane</keyword>
<keyword evidence="8" id="KW-1185">Reference proteome</keyword>
<proteinExistence type="predicted"/>
<dbReference type="EMBL" id="JAPDPI010000022">
    <property type="protein sequence ID" value="MCW3806278.1"/>
    <property type="molecule type" value="Genomic_DNA"/>
</dbReference>
<comment type="subcellular location">
    <subcellularLocation>
        <location evidence="1">Membrane</location>
        <topology evidence="1">Multi-pass membrane protein</topology>
    </subcellularLocation>
</comment>
<dbReference type="Proteomes" id="UP001207408">
    <property type="component" value="Unassembled WGS sequence"/>
</dbReference>
<keyword evidence="3" id="KW-0677">Repeat</keyword>
<evidence type="ECO:0000313" key="8">
    <source>
        <dbReference type="Proteomes" id="UP001207408"/>
    </source>
</evidence>
<dbReference type="GO" id="GO:0005886">
    <property type="term" value="C:plasma membrane"/>
    <property type="evidence" value="ECO:0007669"/>
    <property type="project" value="TreeGrafter"/>
</dbReference>
<dbReference type="PANTHER" id="PTHR46730">
    <property type="entry name" value="POLYCYSTIN-1"/>
    <property type="match status" value="1"/>
</dbReference>
<dbReference type="Pfam" id="PF18911">
    <property type="entry name" value="PKD_4"/>
    <property type="match status" value="4"/>
</dbReference>
<evidence type="ECO:0000256" key="1">
    <source>
        <dbReference type="ARBA" id="ARBA00004141"/>
    </source>
</evidence>
<feature type="domain" description="PKD" evidence="6">
    <location>
        <begin position="1412"/>
        <end position="1460"/>
    </location>
</feature>
<evidence type="ECO:0000256" key="3">
    <source>
        <dbReference type="ARBA" id="ARBA00022737"/>
    </source>
</evidence>
<dbReference type="InterPro" id="IPR000601">
    <property type="entry name" value="PKD_dom"/>
</dbReference>
<dbReference type="SUPFAM" id="SSF49299">
    <property type="entry name" value="PKD domain"/>
    <property type="match status" value="9"/>
</dbReference>
<evidence type="ECO:0000259" key="6">
    <source>
        <dbReference type="PROSITE" id="PS50093"/>
    </source>
</evidence>
<dbReference type="InterPro" id="IPR013783">
    <property type="entry name" value="Ig-like_fold"/>
</dbReference>
<evidence type="ECO:0000256" key="4">
    <source>
        <dbReference type="ARBA" id="ARBA00022989"/>
    </source>
</evidence>
<sequence>MKIQHNTTIHLVLFLFLTSLLPSKVLSQDCSYLSKANDIVPNGKCAPVDVVWVVTYRGVNNQGASVQIQYDWDDGNPVEVIDASNPGVDPKEWQATHAHTYPNTGDLCNYHPRATLVVNGVVCTSSVQEQIVTVWDTDDRNGGELAIDPQVYPICVGNGATFHFTDNSQWNCTPPDENDVINNEDRWIQWIYGTGGTTIVDAEVGGVVRTYPFAGSIDHVPGPIEGPIAPYNTTMDITIPDHHPVGAFFEVTLRNWNVCNPYDENLTDGLPPADPLNGDYPPVTTTAMALIVPLPKANINAVPDVCVSDAAFMLIAADGGGQWSGPGITDAWSGMFDPGTAGPGTHTITYNITDGNGCSDVGQVDINVLAGPQAGILQGGTTSLCPGISLSLDGNPTGGVSPYTHLWKGDIAPLNDISVVDPVFSTNTVSSYELIYRVEDNNGCFDEDTLDLTVEEVSISFANTALELCKGDVVTMAPSPGGGSGNYVFHQWTGARVDKLSDVNIQNPQFSADEVGTFVYTYTVRDADGCEDSDDITVVVYDQPVANAGIDIDQCGLQTSLAAVPSVGNGFWKVVNGSGVLTFSDFSAPDAIVVSDVYGSYDLRWVEDNNSCSDSADITVSFTEVPNPSVMADKDTCGLSMKLVAYPHIGVGQWIKSSGPGSVVFDDVANDTTNVLVDAAGAYEFTYFEDNGNGCVGDATVSITFYRVPEANITPPPAIHCTPFELQFENLSVNADSYYWDFGNGNISVEESPVQVFSNNTPNPVTYDIMLIANTVDGCSDTIDASIEIAPAPVSYFEMDNSIGCSPLETDFTNKSQGATFYEWDFGDGADSETSEHVSHVFNNKEVYTQSFGVQLVVKNDYNCTDTSRLYTTVYPLQDFNLVAEPDSGCSPLKVSFVADAGAFKYEWDLGDGNLNQGIHLYTKVFTNDTKGKERHSVTLYSTSVYGCVDTTETEVVVLPSPGANFEPNDFAVCSPKEVTFINHTLDIEKSYWSFGDGDLLSVDGNQSVVHIYENGGMVPEDFKIRLVVENSFGCQDSMDGFTTVNPVVVAKISDGLTACSPYEAQFTNHSVGSINYLWDFDDGNTSNNVQGQNVFENPGDVPMDFDVSMVATSAYGCSDTAHTVMTILPSPDTYFEPNDFSVCSPKLVEFTNYTENIDQSFWTFGDGGMAIVEGNQGVEHTYYNEKYTPLDYRIRLVTENSFGCRDSMDGYTSVNPNVEAVVSGGGQGCSPLEVSLGNNSIGASKFIWDYGDGNTSGDYLGLNVFVNESAEDKEFEVSLIAESVYGCLDTAYATVNVYATPVADFSVTPDYQQMPESTVELSNLTMGDQWTYEWNFGDGDAFSGKDPVSHKYINSGEFDITLKAYNGQCENIIEKRIEILPNIPTVDYGPASQGCPSLTVEFYSEAVDVETFLWEFGDGSVSSQANPVHTYYSSGEYQVRLTVVGPGGQVVKDDLVIQVYPQPTAFFEAFPKVVTVPGQSVTFANKSVGADAYVWDFGDGTVSTAVSPEYEYQAKGNYNVSLEVENEFGCKDVFELNEPIIAEEGGDIDFPNAFTPNPSGENSGEYVFGDKNNYVFYPVVQEGIVEYKMQIFSRWGQLIFESDDVNVGWNGYHKGSLCAQGVYIWKVTCRFGTGQVKVYTGDVTLIR</sequence>
<dbReference type="GO" id="GO:0006816">
    <property type="term" value="P:calcium ion transport"/>
    <property type="evidence" value="ECO:0007669"/>
    <property type="project" value="TreeGrafter"/>
</dbReference>
<gene>
    <name evidence="7" type="ORF">OM074_11640</name>
</gene>
<dbReference type="RefSeq" id="WP_301199650.1">
    <property type="nucleotide sequence ID" value="NZ_JAPDPI010000022.1"/>
</dbReference>
<dbReference type="SMART" id="SM00089">
    <property type="entry name" value="PKD"/>
    <property type="match status" value="9"/>
</dbReference>
<keyword evidence="5" id="KW-0472">Membrane</keyword>
<comment type="caution">
    <text evidence="7">The sequence shown here is derived from an EMBL/GenBank/DDBJ whole genome shotgun (WGS) entry which is preliminary data.</text>
</comment>
<feature type="domain" description="PKD" evidence="6">
    <location>
        <begin position="1319"/>
        <end position="1367"/>
    </location>
</feature>